<reference evidence="1 2" key="2">
    <citation type="submission" date="2017-10" db="EMBL/GenBank/DDBJ databases">
        <title>Extensive intraspecific genome diversity in a model arbuscular mycorrhizal fungus.</title>
        <authorList>
            <person name="Chen E.C.H."/>
            <person name="Morin E."/>
            <person name="Baudet D."/>
            <person name="Noel J."/>
            <person name="Ndikumana S."/>
            <person name="Charron P."/>
            <person name="St-Onge C."/>
            <person name="Giorgi J."/>
            <person name="Grigoriev I.V."/>
            <person name="Roux C."/>
            <person name="Martin F.M."/>
            <person name="Corradi N."/>
        </authorList>
    </citation>
    <scope>NUCLEOTIDE SEQUENCE [LARGE SCALE GENOMIC DNA]</scope>
    <source>
        <strain evidence="1 2">C2</strain>
    </source>
</reference>
<accession>A0A2N1NKZ0</accession>
<dbReference type="EMBL" id="LLXL01000298">
    <property type="protein sequence ID" value="PKK74529.1"/>
    <property type="molecule type" value="Genomic_DNA"/>
</dbReference>
<sequence length="72" mass="8314">MKISRVNSSNYAIHENHINGFNFGGGTFRMDSNQIVYFRNTGYYDNVDNVLSPYLNINFVPEEIEVFKITTS</sequence>
<evidence type="ECO:0000313" key="2">
    <source>
        <dbReference type="Proteomes" id="UP000233469"/>
    </source>
</evidence>
<dbReference type="AlphaFoldDB" id="A0A2N1NKZ0"/>
<evidence type="ECO:0008006" key="3">
    <source>
        <dbReference type="Google" id="ProtNLM"/>
    </source>
</evidence>
<protein>
    <recommendedName>
        <fullName evidence="3">TLDc domain-containing protein</fullName>
    </recommendedName>
</protein>
<organism evidence="1 2">
    <name type="scientific">Rhizophagus irregularis</name>
    <dbReference type="NCBI Taxonomy" id="588596"/>
    <lineage>
        <taxon>Eukaryota</taxon>
        <taxon>Fungi</taxon>
        <taxon>Fungi incertae sedis</taxon>
        <taxon>Mucoromycota</taxon>
        <taxon>Glomeromycotina</taxon>
        <taxon>Glomeromycetes</taxon>
        <taxon>Glomerales</taxon>
        <taxon>Glomeraceae</taxon>
        <taxon>Rhizophagus</taxon>
    </lineage>
</organism>
<evidence type="ECO:0000313" key="1">
    <source>
        <dbReference type="EMBL" id="PKK74529.1"/>
    </source>
</evidence>
<dbReference type="Proteomes" id="UP000233469">
    <property type="component" value="Unassembled WGS sequence"/>
</dbReference>
<gene>
    <name evidence="1" type="ORF">RhiirC2_738660</name>
</gene>
<comment type="caution">
    <text evidence="1">The sequence shown here is derived from an EMBL/GenBank/DDBJ whole genome shotgun (WGS) entry which is preliminary data.</text>
</comment>
<reference evidence="1 2" key="1">
    <citation type="submission" date="2016-04" db="EMBL/GenBank/DDBJ databases">
        <title>Genome analyses suggest a sexual origin of heterokaryosis in a supposedly ancient asexual fungus.</title>
        <authorList>
            <person name="Ropars J."/>
            <person name="Sedzielewska K."/>
            <person name="Noel J."/>
            <person name="Charron P."/>
            <person name="Farinelli L."/>
            <person name="Marton T."/>
            <person name="Kruger M."/>
            <person name="Pelin A."/>
            <person name="Brachmann A."/>
            <person name="Corradi N."/>
        </authorList>
    </citation>
    <scope>NUCLEOTIDE SEQUENCE [LARGE SCALE GENOMIC DNA]</scope>
    <source>
        <strain evidence="1 2">C2</strain>
    </source>
</reference>
<proteinExistence type="predicted"/>
<name>A0A2N1NKZ0_9GLOM</name>